<evidence type="ECO:0000256" key="2">
    <source>
        <dbReference type="SAM" id="Phobius"/>
    </source>
</evidence>
<proteinExistence type="predicted"/>
<protein>
    <submittedName>
        <fullName evidence="3">Uncharacterized protein</fullName>
    </submittedName>
</protein>
<keyword evidence="2" id="KW-0812">Transmembrane</keyword>
<keyword evidence="2" id="KW-0472">Membrane</keyword>
<organism evidence="3 4">
    <name type="scientific">Bursaphelenchus okinawaensis</name>
    <dbReference type="NCBI Taxonomy" id="465554"/>
    <lineage>
        <taxon>Eukaryota</taxon>
        <taxon>Metazoa</taxon>
        <taxon>Ecdysozoa</taxon>
        <taxon>Nematoda</taxon>
        <taxon>Chromadorea</taxon>
        <taxon>Rhabditida</taxon>
        <taxon>Tylenchina</taxon>
        <taxon>Tylenchomorpha</taxon>
        <taxon>Aphelenchoidea</taxon>
        <taxon>Aphelenchoididae</taxon>
        <taxon>Bursaphelenchus</taxon>
    </lineage>
</organism>
<evidence type="ECO:0000313" key="4">
    <source>
        <dbReference type="Proteomes" id="UP000614601"/>
    </source>
</evidence>
<feature type="transmembrane region" description="Helical" evidence="2">
    <location>
        <begin position="24"/>
        <end position="45"/>
    </location>
</feature>
<name>A0A811JQY3_9BILA</name>
<feature type="region of interest" description="Disordered" evidence="1">
    <location>
        <begin position="69"/>
        <end position="99"/>
    </location>
</feature>
<dbReference type="Proteomes" id="UP000614601">
    <property type="component" value="Unassembled WGS sequence"/>
</dbReference>
<feature type="compositionally biased region" description="Basic residues" evidence="1">
    <location>
        <begin position="74"/>
        <end position="84"/>
    </location>
</feature>
<dbReference type="EMBL" id="CAJFDH010000001">
    <property type="protein sequence ID" value="CAD5205558.1"/>
    <property type="molecule type" value="Genomic_DNA"/>
</dbReference>
<accession>A0A811JQY3</accession>
<comment type="caution">
    <text evidence="3">The sequence shown here is derived from an EMBL/GenBank/DDBJ whole genome shotgun (WGS) entry which is preliminary data.</text>
</comment>
<evidence type="ECO:0000256" key="1">
    <source>
        <dbReference type="SAM" id="MobiDB-lite"/>
    </source>
</evidence>
<dbReference type="Proteomes" id="UP000783686">
    <property type="component" value="Unassembled WGS sequence"/>
</dbReference>
<dbReference type="AlphaFoldDB" id="A0A811JQY3"/>
<keyword evidence="2" id="KW-1133">Transmembrane helix</keyword>
<reference evidence="3" key="1">
    <citation type="submission" date="2020-09" db="EMBL/GenBank/DDBJ databases">
        <authorList>
            <person name="Kikuchi T."/>
        </authorList>
    </citation>
    <scope>NUCLEOTIDE SEQUENCE</scope>
    <source>
        <strain evidence="3">SH1</strain>
    </source>
</reference>
<sequence length="99" mass="11391">MSTFGSVTASIKSEKYYFFTMTQVLGSVPIITSLMYIVATVSLAVQHYRIYQFKFTSVAYITPESSIATVPRNSKPRHQHRPHRNTGPPKPQPRRRSMW</sequence>
<gene>
    <name evidence="3" type="ORF">BOKJ2_LOCUS242</name>
</gene>
<dbReference type="EMBL" id="CAJFCW020000001">
    <property type="protein sequence ID" value="CAG9078061.1"/>
    <property type="molecule type" value="Genomic_DNA"/>
</dbReference>
<keyword evidence="4" id="KW-1185">Reference proteome</keyword>
<evidence type="ECO:0000313" key="3">
    <source>
        <dbReference type="EMBL" id="CAD5205558.1"/>
    </source>
</evidence>